<evidence type="ECO:0000256" key="4">
    <source>
        <dbReference type="ARBA" id="ARBA00018672"/>
    </source>
</evidence>
<keyword evidence="5 10" id="KW-0597">Phosphoprotein</keyword>
<dbReference type="CDD" id="cd00075">
    <property type="entry name" value="HATPase"/>
    <property type="match status" value="1"/>
</dbReference>
<dbReference type="InterPro" id="IPR004358">
    <property type="entry name" value="Sig_transdc_His_kin-like_C"/>
</dbReference>
<keyword evidence="8" id="KW-0902">Two-component regulatory system</keyword>
<dbReference type="InterPro" id="IPR003594">
    <property type="entry name" value="HATPase_dom"/>
</dbReference>
<dbReference type="SMART" id="SM00387">
    <property type="entry name" value="HATPase_c"/>
    <property type="match status" value="1"/>
</dbReference>
<dbReference type="PROSITE" id="PS50110">
    <property type="entry name" value="RESPONSE_REGULATORY"/>
    <property type="match status" value="1"/>
</dbReference>
<keyword evidence="7 14" id="KW-0418">Kinase</keyword>
<dbReference type="SUPFAM" id="SSF47384">
    <property type="entry name" value="Homodimeric domain of signal transducing histidine kinase"/>
    <property type="match status" value="1"/>
</dbReference>
<proteinExistence type="predicted"/>
<dbReference type="SUPFAM" id="SSF55874">
    <property type="entry name" value="ATPase domain of HSP90 chaperone/DNA topoisomerase II/histidine kinase"/>
    <property type="match status" value="1"/>
</dbReference>
<dbReference type="InterPro" id="IPR003661">
    <property type="entry name" value="HisK_dim/P_dom"/>
</dbReference>
<dbReference type="Proteomes" id="UP000199228">
    <property type="component" value="Unassembled WGS sequence"/>
</dbReference>
<dbReference type="EC" id="2.7.13.3" evidence="3"/>
<feature type="domain" description="Histidine kinase" evidence="12">
    <location>
        <begin position="566"/>
        <end position="789"/>
    </location>
</feature>
<dbReference type="AlphaFoldDB" id="A0A1G6BTL8"/>
<keyword evidence="11" id="KW-1133">Transmembrane helix</keyword>
<evidence type="ECO:0000259" key="13">
    <source>
        <dbReference type="PROSITE" id="PS50110"/>
    </source>
</evidence>
<feature type="transmembrane region" description="Helical" evidence="11">
    <location>
        <begin position="513"/>
        <end position="533"/>
    </location>
</feature>
<dbReference type="SMART" id="SM00448">
    <property type="entry name" value="REC"/>
    <property type="match status" value="1"/>
</dbReference>
<dbReference type="InterPro" id="IPR001789">
    <property type="entry name" value="Sig_transdc_resp-reg_receiver"/>
</dbReference>
<organism evidence="14 15">
    <name type="scientific">Eubacterium oxidoreducens</name>
    <dbReference type="NCBI Taxonomy" id="1732"/>
    <lineage>
        <taxon>Bacteria</taxon>
        <taxon>Bacillati</taxon>
        <taxon>Bacillota</taxon>
        <taxon>Clostridia</taxon>
        <taxon>Eubacteriales</taxon>
        <taxon>Eubacteriaceae</taxon>
        <taxon>Eubacterium</taxon>
    </lineage>
</organism>
<dbReference type="Pfam" id="PF00497">
    <property type="entry name" value="SBP_bac_3"/>
    <property type="match status" value="1"/>
</dbReference>
<dbReference type="CDD" id="cd17546">
    <property type="entry name" value="REC_hyHK_CKI1_RcsC-like"/>
    <property type="match status" value="1"/>
</dbReference>
<keyword evidence="11" id="KW-0812">Transmembrane</keyword>
<evidence type="ECO:0000256" key="6">
    <source>
        <dbReference type="ARBA" id="ARBA00022679"/>
    </source>
</evidence>
<dbReference type="RefSeq" id="WP_176762353.1">
    <property type="nucleotide sequence ID" value="NZ_FMXR01000012.1"/>
</dbReference>
<dbReference type="SUPFAM" id="SSF53850">
    <property type="entry name" value="Periplasmic binding protein-like II"/>
    <property type="match status" value="2"/>
</dbReference>
<dbReference type="InterPro" id="IPR011006">
    <property type="entry name" value="CheY-like_superfamily"/>
</dbReference>
<dbReference type="InterPro" id="IPR005467">
    <property type="entry name" value="His_kinase_dom"/>
</dbReference>
<evidence type="ECO:0000256" key="10">
    <source>
        <dbReference type="PROSITE-ProRule" id="PRU00169"/>
    </source>
</evidence>
<comment type="subcellular location">
    <subcellularLocation>
        <location evidence="2">Membrane</location>
    </subcellularLocation>
</comment>
<dbReference type="InterPro" id="IPR036097">
    <property type="entry name" value="HisK_dim/P_sf"/>
</dbReference>
<accession>A0A1G6BTL8</accession>
<gene>
    <name evidence="14" type="ORF">SAMN02910417_01799</name>
</gene>
<dbReference type="InterPro" id="IPR036890">
    <property type="entry name" value="HATPase_C_sf"/>
</dbReference>
<comment type="catalytic activity">
    <reaction evidence="1">
        <text>ATP + protein L-histidine = ADP + protein N-phospho-L-histidine.</text>
        <dbReference type="EC" id="2.7.13.3"/>
    </reaction>
</comment>
<dbReference type="Pfam" id="PF00072">
    <property type="entry name" value="Response_reg"/>
    <property type="match status" value="1"/>
</dbReference>
<evidence type="ECO:0000256" key="3">
    <source>
        <dbReference type="ARBA" id="ARBA00012438"/>
    </source>
</evidence>
<feature type="domain" description="Response regulatory" evidence="13">
    <location>
        <begin position="816"/>
        <end position="937"/>
    </location>
</feature>
<name>A0A1G6BTL8_EUBOX</name>
<dbReference type="SMART" id="SM00062">
    <property type="entry name" value="PBPb"/>
    <property type="match status" value="1"/>
</dbReference>
<dbReference type="GO" id="GO:0009927">
    <property type="term" value="F:histidine phosphotransfer kinase activity"/>
    <property type="evidence" value="ECO:0007669"/>
    <property type="project" value="TreeGrafter"/>
</dbReference>
<evidence type="ECO:0000256" key="9">
    <source>
        <dbReference type="ARBA" id="ARBA00024867"/>
    </source>
</evidence>
<dbReference type="FunFam" id="3.30.565.10:FF:000006">
    <property type="entry name" value="Sensor histidine kinase WalK"/>
    <property type="match status" value="1"/>
</dbReference>
<feature type="modified residue" description="4-aspartylphosphate" evidence="10">
    <location>
        <position position="868"/>
    </location>
</feature>
<reference evidence="14 15" key="1">
    <citation type="submission" date="2016-10" db="EMBL/GenBank/DDBJ databases">
        <authorList>
            <person name="de Groot N.N."/>
        </authorList>
    </citation>
    <scope>NUCLEOTIDE SEQUENCE [LARGE SCALE GENOMIC DNA]</scope>
    <source>
        <strain evidence="14 15">DSM 3217</strain>
    </source>
</reference>
<evidence type="ECO:0000313" key="14">
    <source>
        <dbReference type="EMBL" id="SDB23965.1"/>
    </source>
</evidence>
<dbReference type="SMART" id="SM00388">
    <property type="entry name" value="HisKA"/>
    <property type="match status" value="1"/>
</dbReference>
<dbReference type="PROSITE" id="PS50109">
    <property type="entry name" value="HIS_KIN"/>
    <property type="match status" value="1"/>
</dbReference>
<dbReference type="Pfam" id="PF02518">
    <property type="entry name" value="HATPase_c"/>
    <property type="match status" value="1"/>
</dbReference>
<sequence length="940" mass="106692">MRRCILRKPMVTMIVVMLLFGLLSPGIHLYAATSDGSGESRTVTVGFFTDAPSLMTCNEDGTNKEGYAYEYLQMVANFSGWKCEYVYGTWTELWEKFENGEIDILEDVSYSEERAKTVLYPDYPMGDEAYFLYMCREESGIEKDNLEETLQGKKIGTIKNTIQTRILKDWLTKHEIDSELVEYETREEQNAEFERGYLDAILDYEAYAQSEWTPLTKIGETSFYMAVSQGNEDILAELNTTMEQIREVIPGYSEAIYYEYYSPALVSSNLSDAEQNWLDTHDKLICGYVPDSQFFTKSTYDGKIFKEIIDQMKHQLNITSYEVEYKEYDSYTALRKALQSGEIHVAYPLYGSDYVGELEQYGTICDISGLALGSVNKQRAKIGDAEKIAVVGGSVMEDYVTEHYPKAEIVEVTDNKEGVELAKDGSVDSAVFQYRDAIEMIRNSRSFEGMEVVQLSDILPLSMAVSTDEPELYMLLTRGNSLLPSDYLSEATARNNLVVADYSLKEFIQNQPGLVVSVSIIFLLVLISLMLVIRSRNNKARQQVVLEEARVKAEAANMAKSSFIFNMSHDIRTPMNAIIGYTDLLKKKEVNEEKRQEYLANIQTSSKYLLDIINNVLEVARIESGKASVTETLVEVEEFCKVIGIIFGEALKEKELIYENSMQVTKTLLYMDKTKLHQVFLNVISNAIKYTPQGGTIKMVVEEIPDDREGYCHVRTTVTDNGIGMSKDFLPHIFDEFTREHTSTESRVVGSGLGMGITKQLVEMMGGEIRIESELKKGTTVTIDMWHRLPKEELHTEHEEIEHKKQNNIEDYAGKRILLAEDNELNAEIAMEILKDASLEVECAENGQKCIEMLTMAQEDYYALVLMDIQMPVMDGYEATRRIRTLADEKKATIPIVAMTANAFKEDRIKAEEAGMDDFITKPIDIGRMLKVLANVLDES</sequence>
<dbReference type="InterPro" id="IPR001638">
    <property type="entry name" value="Solute-binding_3/MltF_N"/>
</dbReference>
<dbReference type="STRING" id="1732.SAMN02910417_01799"/>
<dbReference type="SUPFAM" id="SSF52172">
    <property type="entry name" value="CheY-like"/>
    <property type="match status" value="1"/>
</dbReference>
<keyword evidence="6" id="KW-0808">Transferase</keyword>
<evidence type="ECO:0000256" key="5">
    <source>
        <dbReference type="ARBA" id="ARBA00022553"/>
    </source>
</evidence>
<evidence type="ECO:0000256" key="11">
    <source>
        <dbReference type="SAM" id="Phobius"/>
    </source>
</evidence>
<keyword evidence="11" id="KW-0472">Membrane</keyword>
<dbReference type="PANTHER" id="PTHR43047">
    <property type="entry name" value="TWO-COMPONENT HISTIDINE PROTEIN KINASE"/>
    <property type="match status" value="1"/>
</dbReference>
<evidence type="ECO:0000256" key="1">
    <source>
        <dbReference type="ARBA" id="ARBA00000085"/>
    </source>
</evidence>
<dbReference type="PRINTS" id="PR00344">
    <property type="entry name" value="BCTRLSENSOR"/>
</dbReference>
<comment type="function">
    <text evidence="9">May play the central regulatory role in sporulation. It may be an element of the effector pathway responsible for the activation of sporulation genes in response to nutritional stress. Spo0A may act in concert with spo0H (a sigma factor) to control the expression of some genes that are critical to the sporulation process.</text>
</comment>
<dbReference type="GO" id="GO:0005886">
    <property type="term" value="C:plasma membrane"/>
    <property type="evidence" value="ECO:0007669"/>
    <property type="project" value="TreeGrafter"/>
</dbReference>
<evidence type="ECO:0000259" key="12">
    <source>
        <dbReference type="PROSITE" id="PS50109"/>
    </source>
</evidence>
<dbReference type="CDD" id="cd00082">
    <property type="entry name" value="HisKA"/>
    <property type="match status" value="1"/>
</dbReference>
<dbReference type="Gene3D" id="3.30.565.10">
    <property type="entry name" value="Histidine kinase-like ATPase, C-terminal domain"/>
    <property type="match status" value="1"/>
</dbReference>
<dbReference type="Pfam" id="PF00512">
    <property type="entry name" value="HisKA"/>
    <property type="match status" value="1"/>
</dbReference>
<protein>
    <recommendedName>
        <fullName evidence="4">Stage 0 sporulation protein A homolog</fullName>
        <ecNumber evidence="3">2.7.13.3</ecNumber>
    </recommendedName>
</protein>
<evidence type="ECO:0000256" key="7">
    <source>
        <dbReference type="ARBA" id="ARBA00022777"/>
    </source>
</evidence>
<dbReference type="EMBL" id="FMXR01000012">
    <property type="protein sequence ID" value="SDB23965.1"/>
    <property type="molecule type" value="Genomic_DNA"/>
</dbReference>
<dbReference type="GO" id="GO:0000155">
    <property type="term" value="F:phosphorelay sensor kinase activity"/>
    <property type="evidence" value="ECO:0007669"/>
    <property type="project" value="InterPro"/>
</dbReference>
<dbReference type="PANTHER" id="PTHR43047:SF72">
    <property type="entry name" value="OSMOSENSING HISTIDINE PROTEIN KINASE SLN1"/>
    <property type="match status" value="1"/>
</dbReference>
<evidence type="ECO:0000256" key="8">
    <source>
        <dbReference type="ARBA" id="ARBA00023012"/>
    </source>
</evidence>
<dbReference type="Gene3D" id="3.40.190.10">
    <property type="entry name" value="Periplasmic binding protein-like II"/>
    <property type="match status" value="4"/>
</dbReference>
<dbReference type="Gene3D" id="1.10.287.130">
    <property type="match status" value="1"/>
</dbReference>
<evidence type="ECO:0000256" key="2">
    <source>
        <dbReference type="ARBA" id="ARBA00004370"/>
    </source>
</evidence>
<keyword evidence="15" id="KW-1185">Reference proteome</keyword>
<dbReference type="Gene3D" id="3.40.50.2300">
    <property type="match status" value="1"/>
</dbReference>
<evidence type="ECO:0000313" key="15">
    <source>
        <dbReference type="Proteomes" id="UP000199228"/>
    </source>
</evidence>